<keyword evidence="4" id="KW-1185">Reference proteome</keyword>
<name>A0ABT4E4E6_9BACL</name>
<dbReference type="Gene3D" id="3.40.50.1980">
    <property type="entry name" value="Nitrogenase molybdenum iron protein domain"/>
    <property type="match status" value="1"/>
</dbReference>
<dbReference type="EMBL" id="JAMDLW010000062">
    <property type="protein sequence ID" value="MCY9523213.1"/>
    <property type="molecule type" value="Genomic_DNA"/>
</dbReference>
<evidence type="ECO:0000256" key="1">
    <source>
        <dbReference type="ARBA" id="ARBA00008814"/>
    </source>
</evidence>
<dbReference type="SUPFAM" id="SSF53807">
    <property type="entry name" value="Helical backbone' metal receptor"/>
    <property type="match status" value="1"/>
</dbReference>
<dbReference type="Proteomes" id="UP001207626">
    <property type="component" value="Unassembled WGS sequence"/>
</dbReference>
<accession>A0ABT4E4E6</accession>
<dbReference type="PANTHER" id="PTHR30535">
    <property type="entry name" value="VITAMIN B12-BINDING PROTEIN"/>
    <property type="match status" value="1"/>
</dbReference>
<dbReference type="PANTHER" id="PTHR30535:SF34">
    <property type="entry name" value="MOLYBDATE-BINDING PROTEIN MOLA"/>
    <property type="match status" value="1"/>
</dbReference>
<evidence type="ECO:0000313" key="3">
    <source>
        <dbReference type="EMBL" id="MCY9523213.1"/>
    </source>
</evidence>
<dbReference type="InterPro" id="IPR050902">
    <property type="entry name" value="ABC_Transporter_SBP"/>
</dbReference>
<comment type="caution">
    <text evidence="3">The sequence shown here is derived from an EMBL/GenBank/DDBJ whole genome shotgun (WGS) entry which is preliminary data.</text>
</comment>
<comment type="similarity">
    <text evidence="1">Belongs to the bacterial solute-binding protein 8 family.</text>
</comment>
<reference evidence="3 4" key="1">
    <citation type="submission" date="2022-05" db="EMBL/GenBank/DDBJ databases">
        <title>Genome Sequencing of Bee-Associated Microbes.</title>
        <authorList>
            <person name="Dunlap C."/>
        </authorList>
    </citation>
    <scope>NUCLEOTIDE SEQUENCE [LARGE SCALE GENOMIC DNA]</scope>
    <source>
        <strain evidence="3 4">NRRL NRS-1438</strain>
    </source>
</reference>
<sequence length="92" mass="10238">MQLSKDGYIELSMEAIIAANPEKIILTQFQEPDNEVIKDKLLANEKLKNVDAIKTGNVMVADYTNAIRGSLQLADLYEKVAAFIHPELFSGK</sequence>
<dbReference type="PROSITE" id="PS50983">
    <property type="entry name" value="FE_B12_PBP"/>
    <property type="match status" value="1"/>
</dbReference>
<protein>
    <submittedName>
        <fullName evidence="3">ABC transporter substrate-binding protein</fullName>
    </submittedName>
</protein>
<organism evidence="3 4">
    <name type="scientific">Paenibacillus apiarius</name>
    <dbReference type="NCBI Taxonomy" id="46240"/>
    <lineage>
        <taxon>Bacteria</taxon>
        <taxon>Bacillati</taxon>
        <taxon>Bacillota</taxon>
        <taxon>Bacilli</taxon>
        <taxon>Bacillales</taxon>
        <taxon>Paenibacillaceae</taxon>
        <taxon>Paenibacillus</taxon>
    </lineage>
</organism>
<dbReference type="Pfam" id="PF01497">
    <property type="entry name" value="Peripla_BP_2"/>
    <property type="match status" value="1"/>
</dbReference>
<evidence type="ECO:0000313" key="4">
    <source>
        <dbReference type="Proteomes" id="UP001207626"/>
    </source>
</evidence>
<evidence type="ECO:0000259" key="2">
    <source>
        <dbReference type="PROSITE" id="PS50983"/>
    </source>
</evidence>
<gene>
    <name evidence="3" type="ORF">M5X09_26795</name>
</gene>
<feature type="domain" description="Fe/B12 periplasmic-binding" evidence="2">
    <location>
        <begin position="1"/>
        <end position="88"/>
    </location>
</feature>
<dbReference type="InterPro" id="IPR002491">
    <property type="entry name" value="ABC_transptr_periplasmic_BD"/>
</dbReference>
<proteinExistence type="inferred from homology"/>